<gene>
    <name evidence="2" type="ORF">HOP51_04115</name>
</gene>
<reference evidence="2 3" key="1">
    <citation type="journal article" date="2021" name="Front. Microbiol.">
        <title>Aerobic Denitrification and Heterotrophic Sulfur Oxidation in the Genus Halomonas Revealed by Six Novel Species Characterizations and Genome-Based Analysis.</title>
        <authorList>
            <person name="Wang L."/>
            <person name="Shao Z."/>
        </authorList>
    </citation>
    <scope>NUCLEOTIDE SEQUENCE [LARGE SCALE GENOMIC DNA]</scope>
    <source>
        <strain evidence="2 3">MCCC 1A11036</strain>
    </source>
</reference>
<dbReference type="Proteomes" id="UP001320122">
    <property type="component" value="Unassembled WGS sequence"/>
</dbReference>
<comment type="caution">
    <text evidence="2">The sequence shown here is derived from an EMBL/GenBank/DDBJ whole genome shotgun (WGS) entry which is preliminary data.</text>
</comment>
<dbReference type="InterPro" id="IPR035897">
    <property type="entry name" value="Toll_tir_struct_dom_sf"/>
</dbReference>
<keyword evidence="2" id="KW-0675">Receptor</keyword>
<dbReference type="InterPro" id="IPR000157">
    <property type="entry name" value="TIR_dom"/>
</dbReference>
<proteinExistence type="predicted"/>
<dbReference type="InterPro" id="IPR013568">
    <property type="entry name" value="SEFIR_dom"/>
</dbReference>
<dbReference type="Pfam" id="PF13676">
    <property type="entry name" value="TIR_2"/>
    <property type="match status" value="1"/>
</dbReference>
<accession>A0ABS9ABL2</accession>
<protein>
    <submittedName>
        <fullName evidence="2">Toll/interleukin-1 receptor domain-containing protein</fullName>
    </submittedName>
</protein>
<sequence length="312" mass="34880">MSDIEAPKVFISYSHDSELHKSWVESLAGRLVKNGVDVVLDQWDLRLGADLPLFMEHGLSDAKRVLAVCTARYLEKANLGQGGVGYERMILTSSLMKDISSDRIIPIIRDNSLDEPTPTFLSTRRYIDFRDNAHYEERYAELIRDIHGVRIKPRPALGPNPFAETQVKIEPAVSFSPARYASAAMSGVVEFDYSNNNGCFAVGEGDYRFVLMWGGGSSDSIYAYSDAVNTVALAEDVQEISDIEDASLYDTSSRVRRPYIGDIVVWRNQTGYYAATKLEHVEARGYGSKKYALRFSYVIAPNKTSSFKDAHS</sequence>
<feature type="domain" description="SEFIR" evidence="1">
    <location>
        <begin position="6"/>
        <end position="138"/>
    </location>
</feature>
<evidence type="ECO:0000259" key="1">
    <source>
        <dbReference type="PROSITE" id="PS51534"/>
    </source>
</evidence>
<evidence type="ECO:0000313" key="2">
    <source>
        <dbReference type="EMBL" id="MCE8019307.1"/>
    </source>
</evidence>
<dbReference type="Gene3D" id="3.40.50.10140">
    <property type="entry name" value="Toll/interleukin-1 receptor homology (TIR) domain"/>
    <property type="match status" value="1"/>
</dbReference>
<dbReference type="RefSeq" id="WP_234272701.1">
    <property type="nucleotide sequence ID" value="NZ_JABFTT010000003.1"/>
</dbReference>
<dbReference type="SUPFAM" id="SSF52200">
    <property type="entry name" value="Toll/Interleukin receptor TIR domain"/>
    <property type="match status" value="1"/>
</dbReference>
<name>A0ABS9ABL2_9GAMM</name>
<evidence type="ECO:0000313" key="3">
    <source>
        <dbReference type="Proteomes" id="UP001320122"/>
    </source>
</evidence>
<dbReference type="EMBL" id="JABFTT010000003">
    <property type="protein sequence ID" value="MCE8019307.1"/>
    <property type="molecule type" value="Genomic_DNA"/>
</dbReference>
<organism evidence="2 3">
    <name type="scientific">Billgrantia zhangzhouensis</name>
    <dbReference type="NCBI Taxonomy" id="2733481"/>
    <lineage>
        <taxon>Bacteria</taxon>
        <taxon>Pseudomonadati</taxon>
        <taxon>Pseudomonadota</taxon>
        <taxon>Gammaproteobacteria</taxon>
        <taxon>Oceanospirillales</taxon>
        <taxon>Halomonadaceae</taxon>
        <taxon>Billgrantia</taxon>
    </lineage>
</organism>
<keyword evidence="3" id="KW-1185">Reference proteome</keyword>
<dbReference type="PROSITE" id="PS51534">
    <property type="entry name" value="SEFIR"/>
    <property type="match status" value="1"/>
</dbReference>